<gene>
    <name evidence="4" type="ORF">K8V35_04660</name>
</gene>
<feature type="domain" description="N-acetyltransferase" evidence="3">
    <location>
        <begin position="3"/>
        <end position="172"/>
    </location>
</feature>
<evidence type="ECO:0000256" key="2">
    <source>
        <dbReference type="ARBA" id="ARBA00023315"/>
    </source>
</evidence>
<proteinExistence type="predicted"/>
<dbReference type="Proteomes" id="UP000763505">
    <property type="component" value="Unassembled WGS sequence"/>
</dbReference>
<dbReference type="PANTHER" id="PTHR43877:SF2">
    <property type="entry name" value="AMINOALKYLPHOSPHONATE N-ACETYLTRANSFERASE-RELATED"/>
    <property type="match status" value="1"/>
</dbReference>
<evidence type="ECO:0000313" key="5">
    <source>
        <dbReference type="Proteomes" id="UP000763505"/>
    </source>
</evidence>
<name>A0A921DWW3_9STAP</name>
<accession>A0A921DWW3</accession>
<sequence>MMPMIRKCTKDDLIRLRDVAAQTFDETFRPDNTPENMETYMSKAFTTEKIAAELDHPNSYFYFIYKDELLAGFLKLNVFDAQTEPMGDDFIEIERIYILKEFQKHGLGKQLLQFAFEFTKARKYKKVWLGVWEKNLNVLAFYRRYGFEKVDSHDFYMGDDRQTDWIMVKEFQLNTDKE</sequence>
<dbReference type="InterPro" id="IPR016181">
    <property type="entry name" value="Acyl_CoA_acyltransferase"/>
</dbReference>
<dbReference type="AlphaFoldDB" id="A0A921DWW3"/>
<keyword evidence="1" id="KW-0808">Transferase</keyword>
<evidence type="ECO:0000313" key="4">
    <source>
        <dbReference type="EMBL" id="HJE19624.1"/>
    </source>
</evidence>
<dbReference type="InterPro" id="IPR050832">
    <property type="entry name" value="Bact_Acetyltransf"/>
</dbReference>
<dbReference type="EMBL" id="DYYI01000049">
    <property type="protein sequence ID" value="HJE19624.1"/>
    <property type="molecule type" value="Genomic_DNA"/>
</dbReference>
<dbReference type="Gene3D" id="3.40.630.30">
    <property type="match status" value="1"/>
</dbReference>
<evidence type="ECO:0000256" key="1">
    <source>
        <dbReference type="ARBA" id="ARBA00022679"/>
    </source>
</evidence>
<dbReference type="PANTHER" id="PTHR43877">
    <property type="entry name" value="AMINOALKYLPHOSPHONATE N-ACETYLTRANSFERASE-RELATED-RELATED"/>
    <property type="match status" value="1"/>
</dbReference>
<reference evidence="4" key="1">
    <citation type="journal article" date="2021" name="PeerJ">
        <title>Extensive microbial diversity within the chicken gut microbiome revealed by metagenomics and culture.</title>
        <authorList>
            <person name="Gilroy R."/>
            <person name="Ravi A."/>
            <person name="Getino M."/>
            <person name="Pursley I."/>
            <person name="Horton D.L."/>
            <person name="Alikhan N.F."/>
            <person name="Baker D."/>
            <person name="Gharbi K."/>
            <person name="Hall N."/>
            <person name="Watson M."/>
            <person name="Adriaenssens E.M."/>
            <person name="Foster-Nyarko E."/>
            <person name="Jarju S."/>
            <person name="Secka A."/>
            <person name="Antonio M."/>
            <person name="Oren A."/>
            <person name="Chaudhuri R.R."/>
            <person name="La Ragione R."/>
            <person name="Hildebrand F."/>
            <person name="Pallen M.J."/>
        </authorList>
    </citation>
    <scope>NUCLEOTIDE SEQUENCE</scope>
    <source>
        <strain evidence="4">6019</strain>
    </source>
</reference>
<dbReference type="PROSITE" id="PS51186">
    <property type="entry name" value="GNAT"/>
    <property type="match status" value="1"/>
</dbReference>
<comment type="caution">
    <text evidence="4">The sequence shown here is derived from an EMBL/GenBank/DDBJ whole genome shotgun (WGS) entry which is preliminary data.</text>
</comment>
<dbReference type="InterPro" id="IPR000182">
    <property type="entry name" value="GNAT_dom"/>
</dbReference>
<dbReference type="GO" id="GO:0016747">
    <property type="term" value="F:acyltransferase activity, transferring groups other than amino-acyl groups"/>
    <property type="evidence" value="ECO:0007669"/>
    <property type="project" value="InterPro"/>
</dbReference>
<organism evidence="4 5">
    <name type="scientific">Aliicoccus persicus</name>
    <dbReference type="NCBI Taxonomy" id="930138"/>
    <lineage>
        <taxon>Bacteria</taxon>
        <taxon>Bacillati</taxon>
        <taxon>Bacillota</taxon>
        <taxon>Bacilli</taxon>
        <taxon>Bacillales</taxon>
        <taxon>Staphylococcaceae</taxon>
        <taxon>Aliicoccus</taxon>
    </lineage>
</organism>
<dbReference type="CDD" id="cd04301">
    <property type="entry name" value="NAT_SF"/>
    <property type="match status" value="1"/>
</dbReference>
<protein>
    <submittedName>
        <fullName evidence="4">GNAT family N-acetyltransferase</fullName>
    </submittedName>
</protein>
<dbReference type="SUPFAM" id="SSF55729">
    <property type="entry name" value="Acyl-CoA N-acyltransferases (Nat)"/>
    <property type="match status" value="1"/>
</dbReference>
<evidence type="ECO:0000259" key="3">
    <source>
        <dbReference type="PROSITE" id="PS51186"/>
    </source>
</evidence>
<keyword evidence="2" id="KW-0012">Acyltransferase</keyword>
<dbReference type="Pfam" id="PF00583">
    <property type="entry name" value="Acetyltransf_1"/>
    <property type="match status" value="1"/>
</dbReference>
<reference evidence="4" key="2">
    <citation type="submission" date="2021-09" db="EMBL/GenBank/DDBJ databases">
        <authorList>
            <person name="Gilroy R."/>
        </authorList>
    </citation>
    <scope>NUCLEOTIDE SEQUENCE</scope>
    <source>
        <strain evidence="4">6019</strain>
    </source>
</reference>